<dbReference type="AlphaFoldDB" id="A0AAD7N347"/>
<evidence type="ECO:0000313" key="4">
    <source>
        <dbReference type="Proteomes" id="UP001215598"/>
    </source>
</evidence>
<dbReference type="InterPro" id="IPR045339">
    <property type="entry name" value="DUF6534"/>
</dbReference>
<protein>
    <recommendedName>
        <fullName evidence="2">DUF6534 domain-containing protein</fullName>
    </recommendedName>
</protein>
<dbReference type="EMBL" id="JARKIB010000090">
    <property type="protein sequence ID" value="KAJ7743634.1"/>
    <property type="molecule type" value="Genomic_DNA"/>
</dbReference>
<reference evidence="3" key="1">
    <citation type="submission" date="2023-03" db="EMBL/GenBank/DDBJ databases">
        <title>Massive genome expansion in bonnet fungi (Mycena s.s.) driven by repeated elements and novel gene families across ecological guilds.</title>
        <authorList>
            <consortium name="Lawrence Berkeley National Laboratory"/>
            <person name="Harder C.B."/>
            <person name="Miyauchi S."/>
            <person name="Viragh M."/>
            <person name="Kuo A."/>
            <person name="Thoen E."/>
            <person name="Andreopoulos B."/>
            <person name="Lu D."/>
            <person name="Skrede I."/>
            <person name="Drula E."/>
            <person name="Henrissat B."/>
            <person name="Morin E."/>
            <person name="Kohler A."/>
            <person name="Barry K."/>
            <person name="LaButti K."/>
            <person name="Morin E."/>
            <person name="Salamov A."/>
            <person name="Lipzen A."/>
            <person name="Mereny Z."/>
            <person name="Hegedus B."/>
            <person name="Baldrian P."/>
            <person name="Stursova M."/>
            <person name="Weitz H."/>
            <person name="Taylor A."/>
            <person name="Grigoriev I.V."/>
            <person name="Nagy L.G."/>
            <person name="Martin F."/>
            <person name="Kauserud H."/>
        </authorList>
    </citation>
    <scope>NUCLEOTIDE SEQUENCE</scope>
    <source>
        <strain evidence="3">CBHHK182m</strain>
    </source>
</reference>
<keyword evidence="1" id="KW-0812">Transmembrane</keyword>
<keyword evidence="4" id="KW-1185">Reference proteome</keyword>
<sequence length="200" mass="21938">MPCRIVAAEEALWLASGRLQRRHELLNDGGFHGKLYSKQFPGIVLSGMAERAVLGVRIIIFTSFTNIYDIRRSVLIYSFLGLFCVKATAIAAAMYFFLSDSNEGFTHESNTLIRRAIKLVVGSAVIVSACSFATLACHLAMPHSMSCVVVYMIVSKIYHTCFLSARLPRPGQCNLRPDHGCDADQRLGTGTGTGMRETAL</sequence>
<dbReference type="Proteomes" id="UP001215598">
    <property type="component" value="Unassembled WGS sequence"/>
</dbReference>
<gene>
    <name evidence="3" type="ORF">B0H16DRAFT_1889911</name>
</gene>
<dbReference type="Pfam" id="PF20152">
    <property type="entry name" value="DUF6534"/>
    <property type="match status" value="1"/>
</dbReference>
<feature type="transmembrane region" description="Helical" evidence="1">
    <location>
        <begin position="119"/>
        <end position="141"/>
    </location>
</feature>
<evidence type="ECO:0000256" key="1">
    <source>
        <dbReference type="SAM" id="Phobius"/>
    </source>
</evidence>
<proteinExistence type="predicted"/>
<evidence type="ECO:0000313" key="3">
    <source>
        <dbReference type="EMBL" id="KAJ7743634.1"/>
    </source>
</evidence>
<organism evidence="3 4">
    <name type="scientific">Mycena metata</name>
    <dbReference type="NCBI Taxonomy" id="1033252"/>
    <lineage>
        <taxon>Eukaryota</taxon>
        <taxon>Fungi</taxon>
        <taxon>Dikarya</taxon>
        <taxon>Basidiomycota</taxon>
        <taxon>Agaricomycotina</taxon>
        <taxon>Agaricomycetes</taxon>
        <taxon>Agaricomycetidae</taxon>
        <taxon>Agaricales</taxon>
        <taxon>Marasmiineae</taxon>
        <taxon>Mycenaceae</taxon>
        <taxon>Mycena</taxon>
    </lineage>
</organism>
<accession>A0AAD7N347</accession>
<name>A0AAD7N347_9AGAR</name>
<keyword evidence="1" id="KW-1133">Transmembrane helix</keyword>
<evidence type="ECO:0000259" key="2">
    <source>
        <dbReference type="Pfam" id="PF20152"/>
    </source>
</evidence>
<feature type="domain" description="DUF6534" evidence="2">
    <location>
        <begin position="89"/>
        <end position="164"/>
    </location>
</feature>
<feature type="transmembrane region" description="Helical" evidence="1">
    <location>
        <begin position="74"/>
        <end position="98"/>
    </location>
</feature>
<comment type="caution">
    <text evidence="3">The sequence shown here is derived from an EMBL/GenBank/DDBJ whole genome shotgun (WGS) entry which is preliminary data.</text>
</comment>
<keyword evidence="1" id="KW-0472">Membrane</keyword>